<protein>
    <submittedName>
        <fullName evidence="1">Uncharacterized protein</fullName>
    </submittedName>
</protein>
<evidence type="ECO:0000313" key="2">
    <source>
        <dbReference type="Proteomes" id="UP000008553"/>
    </source>
</evidence>
<comment type="caution">
    <text evidence="1">The sequence shown here is derived from an EMBL/GenBank/DDBJ whole genome shotgun (WGS) entry which is preliminary data.</text>
</comment>
<organism evidence="1 2">
    <name type="scientific">Plasmodium yoelii yoelii</name>
    <dbReference type="NCBI Taxonomy" id="73239"/>
    <lineage>
        <taxon>Eukaryota</taxon>
        <taxon>Sar</taxon>
        <taxon>Alveolata</taxon>
        <taxon>Apicomplexa</taxon>
        <taxon>Aconoidasida</taxon>
        <taxon>Haemosporida</taxon>
        <taxon>Plasmodiidae</taxon>
        <taxon>Plasmodium</taxon>
        <taxon>Plasmodium (Vinckeia)</taxon>
    </lineage>
</organism>
<keyword evidence="2" id="KW-1185">Reference proteome</keyword>
<gene>
    <name evidence="1" type="ORF">PY00658</name>
</gene>
<reference evidence="1 2" key="1">
    <citation type="journal article" date="2002" name="Nature">
        <title>Genome sequence and comparative analysis of the model rodent malaria parasite Plasmodium yoelii yoelii.</title>
        <authorList>
            <person name="Carlton J.M."/>
            <person name="Angiuoli S.V."/>
            <person name="Suh B.B."/>
            <person name="Kooij T.W."/>
            <person name="Pertea M."/>
            <person name="Silva J.C."/>
            <person name="Ermolaeva M.D."/>
            <person name="Allen J.E."/>
            <person name="Selengut J.D."/>
            <person name="Koo H.L."/>
            <person name="Peterson J.D."/>
            <person name="Pop M."/>
            <person name="Kosack D.S."/>
            <person name="Shumway M.F."/>
            <person name="Bidwell S.L."/>
            <person name="Shallom S.J."/>
            <person name="van Aken S.E."/>
            <person name="Riedmuller S.B."/>
            <person name="Feldblyum T.V."/>
            <person name="Cho J.K."/>
            <person name="Quackenbush J."/>
            <person name="Sedegah M."/>
            <person name="Shoaibi A."/>
            <person name="Cummings L.M."/>
            <person name="Florens L."/>
            <person name="Yates J.R."/>
            <person name="Raine J.D."/>
            <person name="Sinden R.E."/>
            <person name="Harris M.A."/>
            <person name="Cunningham D.A."/>
            <person name="Preiser P.R."/>
            <person name="Bergman L.W."/>
            <person name="Vaidya A.B."/>
            <person name="van Lin L.H."/>
            <person name="Janse C.J."/>
            <person name="Waters A.P."/>
            <person name="Smith H.O."/>
            <person name="White O.R."/>
            <person name="Salzberg S.L."/>
            <person name="Venter J.C."/>
            <person name="Fraser C.M."/>
            <person name="Hoffman S.L."/>
            <person name="Gardner M.J."/>
            <person name="Carucci D.J."/>
        </authorList>
    </citation>
    <scope>NUCLEOTIDE SEQUENCE [LARGE SCALE GENOMIC DNA]</scope>
    <source>
        <strain evidence="1 2">17XNL</strain>
    </source>
</reference>
<evidence type="ECO:0000313" key="1">
    <source>
        <dbReference type="EMBL" id="EAA17670.1"/>
    </source>
</evidence>
<dbReference type="InParanoid" id="Q7RRR0"/>
<dbReference type="AlphaFoldDB" id="Q7RRR0"/>
<dbReference type="Proteomes" id="UP000008553">
    <property type="component" value="Unassembled WGS sequence"/>
</dbReference>
<proteinExistence type="predicted"/>
<name>Q7RRR0_PLAYO</name>
<sequence>MPTYYTSMNMHINTTKAKLAKPAKLALYLHNMYIMRTQYITHKSGMFVIIPNNIF</sequence>
<accession>Q7RRR0</accession>
<dbReference type="EMBL" id="AABL01000180">
    <property type="protein sequence ID" value="EAA17670.1"/>
    <property type="molecule type" value="Genomic_DNA"/>
</dbReference>
<dbReference type="PaxDb" id="73239-Q7RRR0"/>